<proteinExistence type="predicted"/>
<name>A0A409XXW6_9AGAR</name>
<protein>
    <submittedName>
        <fullName evidence="1">Uncharacterized protein</fullName>
    </submittedName>
</protein>
<organism evidence="1 2">
    <name type="scientific">Gymnopilus dilepis</name>
    <dbReference type="NCBI Taxonomy" id="231916"/>
    <lineage>
        <taxon>Eukaryota</taxon>
        <taxon>Fungi</taxon>
        <taxon>Dikarya</taxon>
        <taxon>Basidiomycota</taxon>
        <taxon>Agaricomycotina</taxon>
        <taxon>Agaricomycetes</taxon>
        <taxon>Agaricomycetidae</taxon>
        <taxon>Agaricales</taxon>
        <taxon>Agaricineae</taxon>
        <taxon>Hymenogastraceae</taxon>
        <taxon>Gymnopilus</taxon>
    </lineage>
</organism>
<dbReference type="InParanoid" id="A0A409XXW6"/>
<sequence>MSSSIGDRRTVDISDDCPPLTTLSLLSAEWVWTNKIFFSTETALGTRAFRGTLPVPAGHTATGAAITISVDNECTDWTHAQAFPEVIGRRCPTNYIITATIDFTTDRTWKFSVDVPDEFEDPGFDDSAWSTVKVQGVFRVQPWGDIPTQGAQGE</sequence>
<dbReference type="Gene3D" id="2.60.120.260">
    <property type="entry name" value="Galactose-binding domain-like"/>
    <property type="match status" value="1"/>
</dbReference>
<evidence type="ECO:0000313" key="2">
    <source>
        <dbReference type="Proteomes" id="UP000284706"/>
    </source>
</evidence>
<comment type="caution">
    <text evidence="1">The sequence shown here is derived from an EMBL/GenBank/DDBJ whole genome shotgun (WGS) entry which is preliminary data.</text>
</comment>
<dbReference type="OrthoDB" id="10036721at2759"/>
<evidence type="ECO:0000313" key="1">
    <source>
        <dbReference type="EMBL" id="PPQ95608.1"/>
    </source>
</evidence>
<dbReference type="AlphaFoldDB" id="A0A409XXW6"/>
<reference evidence="1 2" key="1">
    <citation type="journal article" date="2018" name="Evol. Lett.">
        <title>Horizontal gene cluster transfer increased hallucinogenic mushroom diversity.</title>
        <authorList>
            <person name="Reynolds H.T."/>
            <person name="Vijayakumar V."/>
            <person name="Gluck-Thaler E."/>
            <person name="Korotkin H.B."/>
            <person name="Matheny P.B."/>
            <person name="Slot J.C."/>
        </authorList>
    </citation>
    <scope>NUCLEOTIDE SEQUENCE [LARGE SCALE GENOMIC DNA]</scope>
    <source>
        <strain evidence="1 2">SRW20</strain>
    </source>
</reference>
<gene>
    <name evidence="1" type="ORF">CVT26_008637</name>
</gene>
<accession>A0A409XXW6</accession>
<dbReference type="Proteomes" id="UP000284706">
    <property type="component" value="Unassembled WGS sequence"/>
</dbReference>
<dbReference type="STRING" id="231916.A0A409XXW6"/>
<keyword evidence="2" id="KW-1185">Reference proteome</keyword>
<dbReference type="EMBL" id="NHYE01001421">
    <property type="protein sequence ID" value="PPQ95608.1"/>
    <property type="molecule type" value="Genomic_DNA"/>
</dbReference>